<evidence type="ECO:0000256" key="9">
    <source>
        <dbReference type="ARBA" id="ARBA00048692"/>
    </source>
</evidence>
<dbReference type="InterPro" id="IPR027417">
    <property type="entry name" value="P-loop_NTPase"/>
</dbReference>
<keyword evidence="10" id="KW-0808">Transferase</keyword>
<comment type="function">
    <text evidence="4">Required for both de novo synthesis of the corrin ring for the assimilation of exogenous corrinoids. Participates in the adenosylation of a variety of incomplete and complete corrinoids.</text>
</comment>
<evidence type="ECO:0000256" key="2">
    <source>
        <dbReference type="ARBA" id="ARBA00007487"/>
    </source>
</evidence>
<evidence type="ECO:0000256" key="4">
    <source>
        <dbReference type="ARBA" id="ARBA00024929"/>
    </source>
</evidence>
<dbReference type="PANTHER" id="PTHR46638:SF1">
    <property type="entry name" value="CORRINOID ADENOSYLTRANSFERASE"/>
    <property type="match status" value="1"/>
</dbReference>
<dbReference type="AlphaFoldDB" id="V2QDB2"/>
<dbReference type="SUPFAM" id="SSF52540">
    <property type="entry name" value="P-loop containing nucleoside triphosphate hydrolases"/>
    <property type="match status" value="1"/>
</dbReference>
<protein>
    <recommendedName>
        <fullName evidence="3">corrinoid adenosyltransferase</fullName>
        <ecNumber evidence="3">2.5.1.17</ecNumber>
    </recommendedName>
    <alternativeName>
        <fullName evidence="5">Cob(II)alamin adenosyltransferase</fullName>
    </alternativeName>
    <alternativeName>
        <fullName evidence="7">Cob(II)yrinic acid a,c-diamide adenosyltransferase</fullName>
    </alternativeName>
    <alternativeName>
        <fullName evidence="6">Cobinamide/cobalamin adenosyltransferase</fullName>
    </alternativeName>
</protein>
<comment type="pathway">
    <text evidence="1">Cofactor biosynthesis; adenosylcobalamin biosynthesis; adenosylcobalamin from cob(II)yrinate a,c-diamide: step 2/7.</text>
</comment>
<reference evidence="10" key="2">
    <citation type="submission" date="2022-05" db="EMBL/GenBank/DDBJ databases">
        <authorList>
            <person name="Proctor A.L."/>
            <person name="Phillips G.J."/>
            <person name="Wannemuehler M.J."/>
        </authorList>
    </citation>
    <scope>NUCLEOTIDE SEQUENCE</scope>
    <source>
        <strain evidence="10">ASF457</strain>
    </source>
</reference>
<dbReference type="GO" id="GO:0009236">
    <property type="term" value="P:cobalamin biosynthetic process"/>
    <property type="evidence" value="ECO:0007669"/>
    <property type="project" value="InterPro"/>
</dbReference>
<dbReference type="RefSeq" id="WP_023275396.1">
    <property type="nucleotide sequence ID" value="NZ_CP097562.1"/>
</dbReference>
<dbReference type="GO" id="GO:0008817">
    <property type="term" value="F:corrinoid adenosyltransferase activity"/>
    <property type="evidence" value="ECO:0007669"/>
    <property type="project" value="UniProtKB-EC"/>
</dbReference>
<dbReference type="OrthoDB" id="9810309at2"/>
<accession>V2QDB2</accession>
<comment type="catalytic activity">
    <reaction evidence="9">
        <text>2 cob(II)alamin + reduced [electron-transfer flavoprotein] + 2 ATP = 2 adenosylcob(III)alamin + 2 triphosphate + oxidized [electron-transfer flavoprotein] + 3 H(+)</text>
        <dbReference type="Rhea" id="RHEA:28671"/>
        <dbReference type="Rhea" id="RHEA-COMP:10685"/>
        <dbReference type="Rhea" id="RHEA-COMP:10686"/>
        <dbReference type="ChEBI" id="CHEBI:15378"/>
        <dbReference type="ChEBI" id="CHEBI:16304"/>
        <dbReference type="ChEBI" id="CHEBI:18036"/>
        <dbReference type="ChEBI" id="CHEBI:18408"/>
        <dbReference type="ChEBI" id="CHEBI:30616"/>
        <dbReference type="ChEBI" id="CHEBI:57692"/>
        <dbReference type="ChEBI" id="CHEBI:58307"/>
        <dbReference type="EC" id="2.5.1.17"/>
    </reaction>
</comment>
<dbReference type="eggNOG" id="COG2109">
    <property type="taxonomic scope" value="Bacteria"/>
</dbReference>
<sequence>MAKDKGLIHIYCGENKGKTTAAVGLAVRSFGSGFKIIFSQFLKTSPSGELLSFEKLGIKVYRITKPKGFTWEMNEDELALLKEEHNKLFKEVTSLVEKDGDKTLLVCDELVGAYAGGHIDKDMVMDFLNNKPKNLEVVLTGRNPSEELMEIADYITEMKKIKHPMDKGINARKGIEM</sequence>
<evidence type="ECO:0000256" key="1">
    <source>
        <dbReference type="ARBA" id="ARBA00005121"/>
    </source>
</evidence>
<evidence type="ECO:0000313" key="10">
    <source>
        <dbReference type="EMBL" id="USF24025.1"/>
    </source>
</evidence>
<comment type="similarity">
    <text evidence="2">Belongs to the Cob(I)alamin adenosyltransferase family.</text>
</comment>
<name>V2QDB2_9BACT</name>
<organism evidence="10 11">
    <name type="scientific">Mucispirillum schaedleri ASF457</name>
    <dbReference type="NCBI Taxonomy" id="1379858"/>
    <lineage>
        <taxon>Bacteria</taxon>
        <taxon>Pseudomonadati</taxon>
        <taxon>Deferribacterota</taxon>
        <taxon>Deferribacteres</taxon>
        <taxon>Deferribacterales</taxon>
        <taxon>Mucispirillaceae</taxon>
        <taxon>Mucispirillum</taxon>
    </lineage>
</organism>
<keyword evidence="11" id="KW-1185">Reference proteome</keyword>
<evidence type="ECO:0000313" key="11">
    <source>
        <dbReference type="Proteomes" id="UP000017429"/>
    </source>
</evidence>
<proteinExistence type="inferred from homology"/>
<dbReference type="EMBL" id="CP097562">
    <property type="protein sequence ID" value="USF24025.1"/>
    <property type="molecule type" value="Genomic_DNA"/>
</dbReference>
<dbReference type="Pfam" id="PF02572">
    <property type="entry name" value="CobA_CobO_BtuR"/>
    <property type="match status" value="1"/>
</dbReference>
<evidence type="ECO:0000256" key="6">
    <source>
        <dbReference type="ARBA" id="ARBA00033334"/>
    </source>
</evidence>
<evidence type="ECO:0000256" key="7">
    <source>
        <dbReference type="ARBA" id="ARBA00033354"/>
    </source>
</evidence>
<reference evidence="10" key="1">
    <citation type="journal article" date="2014" name="Genome Announc.">
        <title>Draft genome sequences of the altered schaedler flora, a defined bacterial community from gnotobiotic mice.</title>
        <authorList>
            <person name="Wannemuehler M.J."/>
            <person name="Overstreet A.M."/>
            <person name="Ward D.V."/>
            <person name="Phillips G.J."/>
        </authorList>
    </citation>
    <scope>NUCLEOTIDE SEQUENCE</scope>
    <source>
        <strain evidence="10">ASF457</strain>
    </source>
</reference>
<dbReference type="InterPro" id="IPR003724">
    <property type="entry name" value="CblAdoTrfase_CobA"/>
</dbReference>
<gene>
    <name evidence="10" type="primary">cobO</name>
    <name evidence="10" type="ORF">N508_001100</name>
</gene>
<dbReference type="PIRSF" id="PIRSF015617">
    <property type="entry name" value="Adensltrnsf_CobA"/>
    <property type="match status" value="1"/>
</dbReference>
<evidence type="ECO:0000256" key="5">
    <source>
        <dbReference type="ARBA" id="ARBA00031529"/>
    </source>
</evidence>
<dbReference type="Gene3D" id="3.40.50.300">
    <property type="entry name" value="P-loop containing nucleotide triphosphate hydrolases"/>
    <property type="match status" value="1"/>
</dbReference>
<dbReference type="Proteomes" id="UP000017429">
    <property type="component" value="Chromosome"/>
</dbReference>
<evidence type="ECO:0000256" key="8">
    <source>
        <dbReference type="ARBA" id="ARBA00048555"/>
    </source>
</evidence>
<reference evidence="10" key="3">
    <citation type="submission" date="2022-06" db="EMBL/GenBank/DDBJ databases">
        <title>Resources to Facilitate Use of the Altered Schaedler Flora (ASF) Mouse Model to Study Microbiome Function.</title>
        <authorList>
            <person name="Proctor A."/>
            <person name="Parvinroo S."/>
            <person name="Richie T."/>
            <person name="Jia X."/>
            <person name="Lee S.T.M."/>
            <person name="Karp P.D."/>
            <person name="Paley S."/>
            <person name="Kostic A.D."/>
            <person name="Pierre J.F."/>
            <person name="Wannemuehler M.J."/>
            <person name="Phillips G.J."/>
        </authorList>
    </citation>
    <scope>NUCLEOTIDE SEQUENCE</scope>
    <source>
        <strain evidence="10">ASF457</strain>
    </source>
</reference>
<comment type="catalytic activity">
    <reaction evidence="8">
        <text>2 cob(II)yrinate a,c diamide + reduced [electron-transfer flavoprotein] + 2 ATP = 2 adenosylcob(III)yrinate a,c-diamide + 2 triphosphate + oxidized [electron-transfer flavoprotein] + 3 H(+)</text>
        <dbReference type="Rhea" id="RHEA:11528"/>
        <dbReference type="Rhea" id="RHEA-COMP:10685"/>
        <dbReference type="Rhea" id="RHEA-COMP:10686"/>
        <dbReference type="ChEBI" id="CHEBI:15378"/>
        <dbReference type="ChEBI" id="CHEBI:18036"/>
        <dbReference type="ChEBI" id="CHEBI:30616"/>
        <dbReference type="ChEBI" id="CHEBI:57692"/>
        <dbReference type="ChEBI" id="CHEBI:58307"/>
        <dbReference type="ChEBI" id="CHEBI:58503"/>
        <dbReference type="ChEBI" id="CHEBI:58537"/>
        <dbReference type="EC" id="2.5.1.17"/>
    </reaction>
</comment>
<evidence type="ECO:0000256" key="3">
    <source>
        <dbReference type="ARBA" id="ARBA00012454"/>
    </source>
</evidence>
<dbReference type="GO" id="GO:0005524">
    <property type="term" value="F:ATP binding"/>
    <property type="evidence" value="ECO:0007669"/>
    <property type="project" value="InterPro"/>
</dbReference>
<dbReference type="PANTHER" id="PTHR46638">
    <property type="entry name" value="CORRINOID ADENOSYLTRANSFERASE"/>
    <property type="match status" value="1"/>
</dbReference>
<dbReference type="KEGG" id="msch:N508_001100"/>
<dbReference type="EC" id="2.5.1.17" evidence="3"/>